<dbReference type="EMBL" id="LXQA010371947">
    <property type="protein sequence ID" value="MCI47403.1"/>
    <property type="molecule type" value="Genomic_DNA"/>
</dbReference>
<feature type="compositionally biased region" description="Low complexity" evidence="1">
    <location>
        <begin position="31"/>
        <end position="40"/>
    </location>
</feature>
<evidence type="ECO:0000256" key="1">
    <source>
        <dbReference type="SAM" id="MobiDB-lite"/>
    </source>
</evidence>
<proteinExistence type="predicted"/>
<protein>
    <submittedName>
        <fullName evidence="2">Uncharacterized protein</fullName>
    </submittedName>
</protein>
<sequence length="50" mass="5259">PCARRSLAGAARRYQCPKPPHQTKAGREAASHGQQGAAGQKFSKINPSVS</sequence>
<reference evidence="2 3" key="1">
    <citation type="journal article" date="2018" name="Front. Plant Sci.">
        <title>Red Clover (Trifolium pratense) and Zigzag Clover (T. medium) - A Picture of Genomic Similarities and Differences.</title>
        <authorList>
            <person name="Dluhosova J."/>
            <person name="Istvanek J."/>
            <person name="Nedelnik J."/>
            <person name="Repkova J."/>
        </authorList>
    </citation>
    <scope>NUCLEOTIDE SEQUENCE [LARGE SCALE GENOMIC DNA]</scope>
    <source>
        <strain evidence="3">cv. 10/8</strain>
        <tissue evidence="2">Leaf</tissue>
    </source>
</reference>
<keyword evidence="3" id="KW-1185">Reference proteome</keyword>
<dbReference type="Proteomes" id="UP000265520">
    <property type="component" value="Unassembled WGS sequence"/>
</dbReference>
<accession>A0A392SEN6</accession>
<name>A0A392SEN6_9FABA</name>
<organism evidence="2 3">
    <name type="scientific">Trifolium medium</name>
    <dbReference type="NCBI Taxonomy" id="97028"/>
    <lineage>
        <taxon>Eukaryota</taxon>
        <taxon>Viridiplantae</taxon>
        <taxon>Streptophyta</taxon>
        <taxon>Embryophyta</taxon>
        <taxon>Tracheophyta</taxon>
        <taxon>Spermatophyta</taxon>
        <taxon>Magnoliopsida</taxon>
        <taxon>eudicotyledons</taxon>
        <taxon>Gunneridae</taxon>
        <taxon>Pentapetalae</taxon>
        <taxon>rosids</taxon>
        <taxon>fabids</taxon>
        <taxon>Fabales</taxon>
        <taxon>Fabaceae</taxon>
        <taxon>Papilionoideae</taxon>
        <taxon>50 kb inversion clade</taxon>
        <taxon>NPAAA clade</taxon>
        <taxon>Hologalegina</taxon>
        <taxon>IRL clade</taxon>
        <taxon>Trifolieae</taxon>
        <taxon>Trifolium</taxon>
    </lineage>
</organism>
<comment type="caution">
    <text evidence="2">The sequence shown here is derived from an EMBL/GenBank/DDBJ whole genome shotgun (WGS) entry which is preliminary data.</text>
</comment>
<evidence type="ECO:0000313" key="2">
    <source>
        <dbReference type="EMBL" id="MCI47403.1"/>
    </source>
</evidence>
<feature type="region of interest" description="Disordered" evidence="1">
    <location>
        <begin position="1"/>
        <end position="50"/>
    </location>
</feature>
<evidence type="ECO:0000313" key="3">
    <source>
        <dbReference type="Proteomes" id="UP000265520"/>
    </source>
</evidence>
<dbReference type="AlphaFoldDB" id="A0A392SEN6"/>
<feature type="non-terminal residue" evidence="2">
    <location>
        <position position="1"/>
    </location>
</feature>